<dbReference type="CDD" id="cd04458">
    <property type="entry name" value="CSP_CDS"/>
    <property type="match status" value="1"/>
</dbReference>
<evidence type="ECO:0000256" key="1">
    <source>
        <dbReference type="PROSITE-ProRule" id="PRU00047"/>
    </source>
</evidence>
<dbReference type="PANTHER" id="PTHR11544">
    <property type="entry name" value="COLD SHOCK DOMAIN CONTAINING PROTEINS"/>
    <property type="match status" value="1"/>
</dbReference>
<feature type="domain" description="CCHC-type" evidence="3">
    <location>
        <begin position="316"/>
        <end position="330"/>
    </location>
</feature>
<dbReference type="Pfam" id="PF00313">
    <property type="entry name" value="CSD"/>
    <property type="match status" value="1"/>
</dbReference>
<dbReference type="VEuPathDB" id="VectorBase:HLOH_049236"/>
<dbReference type="InterPro" id="IPR019844">
    <property type="entry name" value="CSD_CS"/>
</dbReference>
<feature type="domain" description="CSD" evidence="4">
    <location>
        <begin position="594"/>
        <end position="663"/>
    </location>
</feature>
<dbReference type="OMA" id="TRIMCET"/>
<comment type="caution">
    <text evidence="5">The sequence shown here is derived from an EMBL/GenBank/DDBJ whole genome shotgun (WGS) entry which is preliminary data.</text>
</comment>
<keyword evidence="1" id="KW-0863">Zinc-finger</keyword>
<keyword evidence="1" id="KW-0479">Metal-binding</keyword>
<dbReference type="InterPro" id="IPR002059">
    <property type="entry name" value="CSP_DNA-bd"/>
</dbReference>
<keyword evidence="1" id="KW-0862">Zinc</keyword>
<dbReference type="GO" id="GO:0003676">
    <property type="term" value="F:nucleic acid binding"/>
    <property type="evidence" value="ECO:0007669"/>
    <property type="project" value="InterPro"/>
</dbReference>
<dbReference type="Pfam" id="PF00098">
    <property type="entry name" value="zf-CCHC"/>
    <property type="match status" value="1"/>
</dbReference>
<dbReference type="Proteomes" id="UP000821853">
    <property type="component" value="Chromosome 1"/>
</dbReference>
<dbReference type="FunFam" id="2.40.50.140:FF:000274">
    <property type="entry name" value="Mitochondrial RNA binding protein"/>
    <property type="match status" value="1"/>
</dbReference>
<dbReference type="OrthoDB" id="6430255at2759"/>
<dbReference type="PRINTS" id="PR00050">
    <property type="entry name" value="COLDSHOCK"/>
</dbReference>
<dbReference type="Gene3D" id="4.10.60.10">
    <property type="entry name" value="Zinc finger, CCHC-type"/>
    <property type="match status" value="1"/>
</dbReference>
<evidence type="ECO:0000259" key="3">
    <source>
        <dbReference type="PROSITE" id="PS50158"/>
    </source>
</evidence>
<feature type="region of interest" description="Disordered" evidence="2">
    <location>
        <begin position="697"/>
        <end position="729"/>
    </location>
</feature>
<dbReference type="InterPro" id="IPR050181">
    <property type="entry name" value="Cold_shock_domain"/>
</dbReference>
<feature type="region of interest" description="Disordered" evidence="2">
    <location>
        <begin position="565"/>
        <end position="587"/>
    </location>
</feature>
<dbReference type="SMART" id="SM00357">
    <property type="entry name" value="CSP"/>
    <property type="match status" value="1"/>
</dbReference>
<reference evidence="5 6" key="1">
    <citation type="journal article" date="2020" name="Cell">
        <title>Large-Scale Comparative Analyses of Tick Genomes Elucidate Their Genetic Diversity and Vector Capacities.</title>
        <authorList>
            <consortium name="Tick Genome and Microbiome Consortium (TIGMIC)"/>
            <person name="Jia N."/>
            <person name="Wang J."/>
            <person name="Shi W."/>
            <person name="Du L."/>
            <person name="Sun Y."/>
            <person name="Zhan W."/>
            <person name="Jiang J.F."/>
            <person name="Wang Q."/>
            <person name="Zhang B."/>
            <person name="Ji P."/>
            <person name="Bell-Sakyi L."/>
            <person name="Cui X.M."/>
            <person name="Yuan T.T."/>
            <person name="Jiang B.G."/>
            <person name="Yang W.F."/>
            <person name="Lam T.T."/>
            <person name="Chang Q.C."/>
            <person name="Ding S.J."/>
            <person name="Wang X.J."/>
            <person name="Zhu J.G."/>
            <person name="Ruan X.D."/>
            <person name="Zhao L."/>
            <person name="Wei J.T."/>
            <person name="Ye R.Z."/>
            <person name="Que T.C."/>
            <person name="Du C.H."/>
            <person name="Zhou Y.H."/>
            <person name="Cheng J.X."/>
            <person name="Dai P.F."/>
            <person name="Guo W.B."/>
            <person name="Han X.H."/>
            <person name="Huang E.J."/>
            <person name="Li L.F."/>
            <person name="Wei W."/>
            <person name="Gao Y.C."/>
            <person name="Liu J.Z."/>
            <person name="Shao H.Z."/>
            <person name="Wang X."/>
            <person name="Wang C.C."/>
            <person name="Yang T.C."/>
            <person name="Huo Q.B."/>
            <person name="Li W."/>
            <person name="Chen H.Y."/>
            <person name="Chen S.E."/>
            <person name="Zhou L.G."/>
            <person name="Ni X.B."/>
            <person name="Tian J.H."/>
            <person name="Sheng Y."/>
            <person name="Liu T."/>
            <person name="Pan Y.S."/>
            <person name="Xia L.Y."/>
            <person name="Li J."/>
            <person name="Zhao F."/>
            <person name="Cao W.C."/>
        </authorList>
    </citation>
    <scope>NUCLEOTIDE SEQUENCE [LARGE SCALE GENOMIC DNA]</scope>
    <source>
        <strain evidence="5">HaeL-2018</strain>
    </source>
</reference>
<dbReference type="AlphaFoldDB" id="A0A9J6F6X6"/>
<organism evidence="5 6">
    <name type="scientific">Haemaphysalis longicornis</name>
    <name type="common">Bush tick</name>
    <dbReference type="NCBI Taxonomy" id="44386"/>
    <lineage>
        <taxon>Eukaryota</taxon>
        <taxon>Metazoa</taxon>
        <taxon>Ecdysozoa</taxon>
        <taxon>Arthropoda</taxon>
        <taxon>Chelicerata</taxon>
        <taxon>Arachnida</taxon>
        <taxon>Acari</taxon>
        <taxon>Parasitiformes</taxon>
        <taxon>Ixodida</taxon>
        <taxon>Ixodoidea</taxon>
        <taxon>Ixodidae</taxon>
        <taxon>Haemaphysalinae</taxon>
        <taxon>Haemaphysalis</taxon>
    </lineage>
</organism>
<proteinExistence type="predicted"/>
<evidence type="ECO:0000256" key="2">
    <source>
        <dbReference type="SAM" id="MobiDB-lite"/>
    </source>
</evidence>
<dbReference type="PROSITE" id="PS51857">
    <property type="entry name" value="CSD_2"/>
    <property type="match status" value="1"/>
</dbReference>
<keyword evidence="6" id="KW-1185">Reference proteome</keyword>
<dbReference type="InterPro" id="IPR036875">
    <property type="entry name" value="Znf_CCHC_sf"/>
</dbReference>
<evidence type="ECO:0000313" key="6">
    <source>
        <dbReference type="Proteomes" id="UP000821853"/>
    </source>
</evidence>
<dbReference type="SUPFAM" id="SSF50249">
    <property type="entry name" value="Nucleic acid-binding proteins"/>
    <property type="match status" value="1"/>
</dbReference>
<dbReference type="InterPro" id="IPR021109">
    <property type="entry name" value="Peptidase_aspartic_dom_sf"/>
</dbReference>
<dbReference type="Gene3D" id="2.40.70.10">
    <property type="entry name" value="Acid Proteases"/>
    <property type="match status" value="1"/>
</dbReference>
<dbReference type="PROSITE" id="PS00352">
    <property type="entry name" value="CSD_1"/>
    <property type="match status" value="1"/>
</dbReference>
<dbReference type="InterPro" id="IPR005312">
    <property type="entry name" value="DUF1759"/>
</dbReference>
<dbReference type="EMBL" id="JABSTR010000001">
    <property type="protein sequence ID" value="KAH9360550.1"/>
    <property type="molecule type" value="Genomic_DNA"/>
</dbReference>
<dbReference type="Pfam" id="PF03564">
    <property type="entry name" value="DUF1759"/>
    <property type="match status" value="1"/>
</dbReference>
<dbReference type="PROSITE" id="PS50158">
    <property type="entry name" value="ZF_CCHC"/>
    <property type="match status" value="1"/>
</dbReference>
<name>A0A9J6F6X6_HAELO</name>
<sequence length="750" mass="84005">MLKTKIVTPTDVGQPGVFPSCDQSRGTSAGINSELDQEAPAHVSFRSSTQRVALPKLQIPVFSGVLREWQGFWEHFQATIHTHPELPNIEKFKYLKTYLSGDAKRAIEWIRLTESNYEVAIKVLTDRFGRTDVLVDDHIDSLLAIAPIESSAQVSRLRDLYEQILFRTSCLESLGVPASEYAVILHRVLMRALPEDLAVLYRQRMKEAAADDSTTPRSGGEEVKRVLRFLQIQVESREESKVTEKIATSNATSVEWQARDNVFPELPSALSLATGSSLSEPRSCPLCEAPDHGTEDCQAKLSGEEKRRRLGRKRGCFRCGKPGHFARSCRLPTWLWCRHCARRHLSVFCDVWTRPNSGAPVPPAPFGSMNRQMATPQEEPVTTASASNDFTSSVLLQTATVWAYGNADRVLVRLLFDTGSQRTFVRSDLANKLELPSTGVEDLTVFTFGDSQRSRRYTCRKLNVTLTGRFESKEVALDALEVPEVCTVRSSPMEPALVSKLRSRNLVIADEPQDCKDQSPTISVLVGSDNYWKLVTGRIERLTDSMCAVETVFGWVIQGTYSKRARRGRPDSNVSAKTPAMGDPGKKKPVLAERVLGTVKWFNVKNGYGFINRNDTHEDIFVHHTAITRNNPLKIMRTVGEGETVEFDVVVGEKGREAANVTGPDGEPVQGSPYAADRRRFQPRFYAWRATRRRVSGARDDGDGYVTADSQRLQRPPQSPPPPGRRFRPWRYNSIAFPRRETSCMSAVDN</sequence>
<protein>
    <submittedName>
        <fullName evidence="5">Uncharacterized protein</fullName>
    </submittedName>
</protein>
<dbReference type="Gene3D" id="2.40.50.140">
    <property type="entry name" value="Nucleic acid-binding proteins"/>
    <property type="match status" value="1"/>
</dbReference>
<evidence type="ECO:0000259" key="4">
    <source>
        <dbReference type="PROSITE" id="PS51857"/>
    </source>
</evidence>
<evidence type="ECO:0000313" key="5">
    <source>
        <dbReference type="EMBL" id="KAH9360550.1"/>
    </source>
</evidence>
<dbReference type="InterPro" id="IPR012340">
    <property type="entry name" value="NA-bd_OB-fold"/>
</dbReference>
<dbReference type="GO" id="GO:0008270">
    <property type="term" value="F:zinc ion binding"/>
    <property type="evidence" value="ECO:0007669"/>
    <property type="project" value="UniProtKB-KW"/>
</dbReference>
<accession>A0A9J6F6X6</accession>
<dbReference type="SUPFAM" id="SSF57756">
    <property type="entry name" value="Retrovirus zinc finger-like domains"/>
    <property type="match status" value="1"/>
</dbReference>
<dbReference type="SMART" id="SM00343">
    <property type="entry name" value="ZnF_C2HC"/>
    <property type="match status" value="2"/>
</dbReference>
<dbReference type="InterPro" id="IPR011129">
    <property type="entry name" value="CSD"/>
</dbReference>
<dbReference type="InterPro" id="IPR001878">
    <property type="entry name" value="Znf_CCHC"/>
</dbReference>
<gene>
    <name evidence="5" type="ORF">HPB48_016444</name>
</gene>